<keyword evidence="2" id="KW-0472">Membrane</keyword>
<feature type="compositionally biased region" description="Polar residues" evidence="1">
    <location>
        <begin position="138"/>
        <end position="160"/>
    </location>
</feature>
<protein>
    <submittedName>
        <fullName evidence="3">Uncharacterized protein</fullName>
    </submittedName>
</protein>
<dbReference type="GeneID" id="109588763"/>
<evidence type="ECO:0000313" key="3">
    <source>
        <dbReference type="EnsemblMetazoa" id="XP_019860439.1"/>
    </source>
</evidence>
<keyword evidence="4" id="KW-1185">Reference proteome</keyword>
<accession>A0AAN0JU76</accession>
<reference evidence="3" key="2">
    <citation type="submission" date="2024-06" db="UniProtKB">
        <authorList>
            <consortium name="EnsemblMetazoa"/>
        </authorList>
    </citation>
    <scope>IDENTIFICATION</scope>
</reference>
<reference evidence="4" key="1">
    <citation type="journal article" date="2010" name="Nature">
        <title>The Amphimedon queenslandica genome and the evolution of animal complexity.</title>
        <authorList>
            <person name="Srivastava M."/>
            <person name="Simakov O."/>
            <person name="Chapman J."/>
            <person name="Fahey B."/>
            <person name="Gauthier M.E."/>
            <person name="Mitros T."/>
            <person name="Richards G.S."/>
            <person name="Conaco C."/>
            <person name="Dacre M."/>
            <person name="Hellsten U."/>
            <person name="Larroux C."/>
            <person name="Putnam N.H."/>
            <person name="Stanke M."/>
            <person name="Adamska M."/>
            <person name="Darling A."/>
            <person name="Degnan S.M."/>
            <person name="Oakley T.H."/>
            <person name="Plachetzki D.C."/>
            <person name="Zhai Y."/>
            <person name="Adamski M."/>
            <person name="Calcino A."/>
            <person name="Cummins S.F."/>
            <person name="Goodstein D.M."/>
            <person name="Harris C."/>
            <person name="Jackson D.J."/>
            <person name="Leys S.P."/>
            <person name="Shu S."/>
            <person name="Woodcroft B.J."/>
            <person name="Vervoort M."/>
            <person name="Kosik K.S."/>
            <person name="Manning G."/>
            <person name="Degnan B.M."/>
            <person name="Rokhsar D.S."/>
        </authorList>
    </citation>
    <scope>NUCLEOTIDE SEQUENCE [LARGE SCALE GENOMIC DNA]</scope>
</reference>
<dbReference type="RefSeq" id="XP_019860439.1">
    <property type="nucleotide sequence ID" value="XM_020004880.1"/>
</dbReference>
<dbReference type="EnsemblMetazoa" id="XM_020004880.1">
    <property type="protein sequence ID" value="XP_019860439.1"/>
    <property type="gene ID" value="LOC109588763"/>
</dbReference>
<keyword evidence="2" id="KW-1133">Transmembrane helix</keyword>
<evidence type="ECO:0000256" key="1">
    <source>
        <dbReference type="SAM" id="MobiDB-lite"/>
    </source>
</evidence>
<dbReference type="KEGG" id="aqu:109588763"/>
<sequence length="168" mass="18447">MRVFPGDTTEGLIGGLDPNLNYLFFISTSFNFNQINYEGQRTQPVHLPSVSYPTAISTVSVTTATTTVLVNDNEENNGLIVGVTVVYIPMIALILVVIVILVIVLQMKRANNNQKRKQDNDIVMECSPAYATTELKTKSTTEPVYDTTSPETTLPPSATTEYEIPTIS</sequence>
<feature type="transmembrane region" description="Helical" evidence="2">
    <location>
        <begin position="79"/>
        <end position="105"/>
    </location>
</feature>
<dbReference type="Proteomes" id="UP000007879">
    <property type="component" value="Unassembled WGS sequence"/>
</dbReference>
<organism evidence="3 4">
    <name type="scientific">Amphimedon queenslandica</name>
    <name type="common">Sponge</name>
    <dbReference type="NCBI Taxonomy" id="400682"/>
    <lineage>
        <taxon>Eukaryota</taxon>
        <taxon>Metazoa</taxon>
        <taxon>Porifera</taxon>
        <taxon>Demospongiae</taxon>
        <taxon>Heteroscleromorpha</taxon>
        <taxon>Haplosclerida</taxon>
        <taxon>Niphatidae</taxon>
        <taxon>Amphimedon</taxon>
    </lineage>
</organism>
<evidence type="ECO:0000256" key="2">
    <source>
        <dbReference type="SAM" id="Phobius"/>
    </source>
</evidence>
<proteinExistence type="predicted"/>
<dbReference type="AlphaFoldDB" id="A0AAN0JU76"/>
<evidence type="ECO:0000313" key="4">
    <source>
        <dbReference type="Proteomes" id="UP000007879"/>
    </source>
</evidence>
<feature type="region of interest" description="Disordered" evidence="1">
    <location>
        <begin position="135"/>
        <end position="168"/>
    </location>
</feature>
<keyword evidence="2" id="KW-0812">Transmembrane</keyword>
<name>A0AAN0JU76_AMPQE</name>